<dbReference type="EMBL" id="KX147096">
    <property type="protein sequence ID" value="ANM47275.1"/>
    <property type="molecule type" value="Genomic_DNA"/>
</dbReference>
<proteinExistence type="predicted"/>
<dbReference type="InterPro" id="IPR006555">
    <property type="entry name" value="ATP-dep_Helicase_C"/>
</dbReference>
<reference evidence="7 8" key="1">
    <citation type="submission" date="2016-11" db="EMBL/GenBank/DDBJ databases">
        <title>Complete genome of the first virulent bacteriophage infecting the opportunist pathogen Serratia rubidaea.</title>
        <authorList>
            <person name="Xing S."/>
            <person name="Ma T."/>
            <person name="Zhang X."/>
            <person name="Huang Y."/>
            <person name="Mi Z."/>
            <person name="Sun Q."/>
            <person name="An X."/>
            <person name="Fan H."/>
            <person name="Wu S."/>
            <person name="Lin W."/>
            <person name="Tong Y."/>
        </authorList>
    </citation>
    <scope>NUCLEOTIDE SEQUENCE [LARGE SCALE GENOMIC DNA]</scope>
</reference>
<feature type="domain" description="Helicase ATP-binding" evidence="5">
    <location>
        <begin position="26"/>
        <end position="345"/>
    </location>
</feature>
<dbReference type="InterPro" id="IPR014013">
    <property type="entry name" value="Helic_SF1/SF2_ATP-bd_DinG/Rad3"/>
</dbReference>
<dbReference type="EMBL" id="KY073123">
    <property type="protein sequence ID" value="APD20183.1"/>
    <property type="molecule type" value="Genomic_DNA"/>
</dbReference>
<sequence>MTAFNQHVRAMDTLRKDISIEDIQKLAQQYFPYDQANPGQMECIVEAIDALANKKFKHVIIEAPTGVGKSLIGTTIHQVLRHLVLEANPYGQFRTSISTPTKGLQDQYAAEKAVAIDILKGKKNYRCHMHPDIYYNAVQCRIACRDGHCSKRRCPYVQARNLWTNMSSLRCTNAAMMIEMCTTICMTPENRADMLILDECHKMPSTLLDHTIMEYNTKALDGLRSLPEGKEIVQAVTEIVQHCKDYELGKLYSLDGYLFDRFLDLLAKVENILEELEELVEDDRLTESQVMKLADIIDVLHNLSDYCGIMSQTQASTFIVQEKGEEFIRFKPVIASDVSQFGLFRKADYHVHMSATICGIDAYARSLGIPPGQYHKIQIGNPIPIENRKVNYMPVMKMTNNMGDYEMRQLAGFVDEIIQFHQGQSGIIHTVSYDRALAIQKFSKYRNVIHVPRTRKALMELMDNAFRTKTPCIIASPAMEEGYDFKGDYSRFQILIKVPYDYLGDPLVAHINSVDPSAYFRNAILRIIQMCGRSVRGVEDWAATYILDSSFESLMMRNPEFFPTWFTEAVFEV</sequence>
<reference evidence="6 9" key="2">
    <citation type="journal article" date="2017" name="Arch. Virol.">
        <title>First complete genome sequence of a virulent bacteriophage infecting the opportunistic pathogen Serratia rubidaea.</title>
        <authorList>
            <person name="Xing S."/>
            <person name="Ma T."/>
            <person name="Zhang X."/>
            <person name="Huang Y."/>
            <person name="Mi Z."/>
            <person name="Sun Q."/>
            <person name="An X."/>
            <person name="Fan H."/>
            <person name="Wu S."/>
            <person name="Wei L."/>
            <person name="Tong Y."/>
        </authorList>
    </citation>
    <scope>NUCLEOTIDE SEQUENCE [LARGE SCALE GENOMIC DNA]</scope>
</reference>
<evidence type="ECO:0000259" key="5">
    <source>
        <dbReference type="PROSITE" id="PS51193"/>
    </source>
</evidence>
<dbReference type="PANTHER" id="PTHR11472">
    <property type="entry name" value="DNA REPAIR DEAD HELICASE RAD3/XP-D SUBFAMILY MEMBER"/>
    <property type="match status" value="1"/>
</dbReference>
<dbReference type="InterPro" id="IPR027417">
    <property type="entry name" value="P-loop_NTPase"/>
</dbReference>
<dbReference type="GO" id="GO:0006139">
    <property type="term" value="P:nucleobase-containing compound metabolic process"/>
    <property type="evidence" value="ECO:0007669"/>
    <property type="project" value="InterPro"/>
</dbReference>
<evidence type="ECO:0000256" key="4">
    <source>
        <dbReference type="SAM" id="Coils"/>
    </source>
</evidence>
<evidence type="ECO:0000313" key="8">
    <source>
        <dbReference type="Proteomes" id="UP000230444"/>
    </source>
</evidence>
<name>A0A1J0MG83_9CAUD</name>
<dbReference type="Proteomes" id="UP000230444">
    <property type="component" value="Segment"/>
</dbReference>
<evidence type="ECO:0000313" key="6">
    <source>
        <dbReference type="EMBL" id="ANM47275.1"/>
    </source>
</evidence>
<protein>
    <submittedName>
        <fullName evidence="7">DNA helicase</fullName>
    </submittedName>
</protein>
<dbReference type="GO" id="GO:0005524">
    <property type="term" value="F:ATP binding"/>
    <property type="evidence" value="ECO:0007669"/>
    <property type="project" value="UniProtKB-KW"/>
</dbReference>
<keyword evidence="2" id="KW-0378">Hydrolase</keyword>
<keyword evidence="3" id="KW-0067">ATP-binding</keyword>
<evidence type="ECO:0000313" key="9">
    <source>
        <dbReference type="Proteomes" id="UP000231470"/>
    </source>
</evidence>
<evidence type="ECO:0000256" key="2">
    <source>
        <dbReference type="ARBA" id="ARBA00022801"/>
    </source>
</evidence>
<dbReference type="OrthoDB" id="1258at10239"/>
<dbReference type="PANTHER" id="PTHR11472:SF34">
    <property type="entry name" value="REGULATOR OF TELOMERE ELONGATION HELICASE 1"/>
    <property type="match status" value="1"/>
</dbReference>
<dbReference type="Proteomes" id="UP000231470">
    <property type="component" value="Segment"/>
</dbReference>
<dbReference type="GO" id="GO:0003676">
    <property type="term" value="F:nucleic acid binding"/>
    <property type="evidence" value="ECO:0007669"/>
    <property type="project" value="InterPro"/>
</dbReference>
<dbReference type="GeneID" id="40092557"/>
<feature type="coiled-coil region" evidence="4">
    <location>
        <begin position="259"/>
        <end position="286"/>
    </location>
</feature>
<accession>A0A1J0MG83</accession>
<keyword evidence="4" id="KW-0175">Coiled coil</keyword>
<dbReference type="RefSeq" id="YP_009616076.1">
    <property type="nucleotide sequence ID" value="NC_042047.1"/>
</dbReference>
<evidence type="ECO:0000256" key="3">
    <source>
        <dbReference type="ARBA" id="ARBA00022840"/>
    </source>
</evidence>
<dbReference type="KEGG" id="vg:40092557"/>
<dbReference type="SUPFAM" id="SSF52540">
    <property type="entry name" value="P-loop containing nucleoside triphosphate hydrolases"/>
    <property type="match status" value="1"/>
</dbReference>
<keyword evidence="9" id="KW-1185">Reference proteome</keyword>
<dbReference type="SMART" id="SM00491">
    <property type="entry name" value="HELICc2"/>
    <property type="match status" value="1"/>
</dbReference>
<organism evidence="7 8">
    <name type="scientific">Serratia phage vB_Sru_IME250</name>
    <dbReference type="NCBI Taxonomy" id="1852640"/>
    <lineage>
        <taxon>Viruses</taxon>
        <taxon>Duplodnaviria</taxon>
        <taxon>Heunggongvirae</taxon>
        <taxon>Uroviricota</taxon>
        <taxon>Caudoviricetes</taxon>
        <taxon>Pantevenvirales</taxon>
        <taxon>Ackermannviridae</taxon>
        <taxon>Taipeivirus</taxon>
        <taxon>Taipeivirus IME250</taxon>
    </lineage>
</organism>
<dbReference type="InterPro" id="IPR045028">
    <property type="entry name" value="DinG/Rad3-like"/>
</dbReference>
<dbReference type="Pfam" id="PF13307">
    <property type="entry name" value="Helicase_C_2"/>
    <property type="match status" value="1"/>
</dbReference>
<dbReference type="GO" id="GO:0016818">
    <property type="term" value="F:hydrolase activity, acting on acid anhydrides, in phosphorus-containing anhydrides"/>
    <property type="evidence" value="ECO:0007669"/>
    <property type="project" value="InterPro"/>
</dbReference>
<evidence type="ECO:0000256" key="1">
    <source>
        <dbReference type="ARBA" id="ARBA00022741"/>
    </source>
</evidence>
<dbReference type="GO" id="GO:0003678">
    <property type="term" value="F:DNA helicase activity"/>
    <property type="evidence" value="ECO:0007669"/>
    <property type="project" value="TreeGrafter"/>
</dbReference>
<evidence type="ECO:0000313" key="7">
    <source>
        <dbReference type="EMBL" id="APD20183.1"/>
    </source>
</evidence>
<keyword evidence="7" id="KW-0347">Helicase</keyword>
<keyword evidence="1" id="KW-0547">Nucleotide-binding</keyword>
<dbReference type="PROSITE" id="PS51193">
    <property type="entry name" value="HELICASE_ATP_BIND_2"/>
    <property type="match status" value="1"/>
</dbReference>
<dbReference type="Gene3D" id="3.40.50.300">
    <property type="entry name" value="P-loop containing nucleotide triphosphate hydrolases"/>
    <property type="match status" value="2"/>
</dbReference>